<feature type="signal peptide" evidence="1">
    <location>
        <begin position="1"/>
        <end position="23"/>
    </location>
</feature>
<feature type="chain" id="PRO_5005476867" description="Lipoprotein" evidence="1">
    <location>
        <begin position="24"/>
        <end position="141"/>
    </location>
</feature>
<sequence>MRRRICGAFTVSLGICLCLTSCVWPNVVAPGSKLCPVGREDVVVVPFSSFGDKGDQGARLYFKESRYVRHTDEVVYIGKEINPFSKQDFKPGTVKLANIGYLPTPSQAYADRGLIAGSYLEPCSPQWFDDSKIPSYVKERR</sequence>
<reference evidence="2 3" key="1">
    <citation type="journal article" date="2015" name="Proc. Natl. Acad. Sci. U.S.A.">
        <title>Expanded metabolic versatility of ubiquitous nitrite-oxidizing bacteria from the genus Nitrospira.</title>
        <authorList>
            <person name="Koch H."/>
            <person name="Lucker S."/>
            <person name="Albertsen M."/>
            <person name="Kitzinger K."/>
            <person name="Herbold C."/>
            <person name="Spieck E."/>
            <person name="Nielsen P.H."/>
            <person name="Wagner M."/>
            <person name="Daims H."/>
        </authorList>
    </citation>
    <scope>NUCLEOTIDE SEQUENCE [LARGE SCALE GENOMIC DNA]</scope>
    <source>
        <strain evidence="2 3">NSP M-1</strain>
    </source>
</reference>
<dbReference type="PATRIC" id="fig|42253.5.peg.1239"/>
<dbReference type="STRING" id="42253.NITMOv2_1259"/>
<evidence type="ECO:0000256" key="1">
    <source>
        <dbReference type="SAM" id="SignalP"/>
    </source>
</evidence>
<gene>
    <name evidence="2" type="ORF">NITMOv2_1259</name>
</gene>
<dbReference type="EMBL" id="CP011801">
    <property type="protein sequence ID" value="ALA57687.1"/>
    <property type="molecule type" value="Genomic_DNA"/>
</dbReference>
<keyword evidence="3" id="KW-1185">Reference proteome</keyword>
<name>A0A0K2GAQ7_NITMO</name>
<proteinExistence type="predicted"/>
<accession>A0A0K2GAQ7</accession>
<evidence type="ECO:0000313" key="3">
    <source>
        <dbReference type="Proteomes" id="UP000069205"/>
    </source>
</evidence>
<protein>
    <recommendedName>
        <fullName evidence="4">Lipoprotein</fullName>
    </recommendedName>
</protein>
<evidence type="ECO:0000313" key="2">
    <source>
        <dbReference type="EMBL" id="ALA57687.1"/>
    </source>
</evidence>
<organism evidence="2 3">
    <name type="scientific">Nitrospira moscoviensis</name>
    <dbReference type="NCBI Taxonomy" id="42253"/>
    <lineage>
        <taxon>Bacteria</taxon>
        <taxon>Pseudomonadati</taxon>
        <taxon>Nitrospirota</taxon>
        <taxon>Nitrospiria</taxon>
        <taxon>Nitrospirales</taxon>
        <taxon>Nitrospiraceae</taxon>
        <taxon>Nitrospira</taxon>
    </lineage>
</organism>
<dbReference type="KEGG" id="nmv:NITMOv2_1259"/>
<dbReference type="Proteomes" id="UP000069205">
    <property type="component" value="Chromosome"/>
</dbReference>
<keyword evidence="1" id="KW-0732">Signal</keyword>
<dbReference type="AlphaFoldDB" id="A0A0K2GAQ7"/>
<evidence type="ECO:0008006" key="4">
    <source>
        <dbReference type="Google" id="ProtNLM"/>
    </source>
</evidence>